<keyword evidence="7" id="KW-0227">DNA damage</keyword>
<dbReference type="SUPFAM" id="SSF47807">
    <property type="entry name" value="5' to 3' exonuclease, C-terminal subdomain"/>
    <property type="match status" value="1"/>
</dbReference>
<organism evidence="15">
    <name type="scientific">Cuerna arida</name>
    <dbReference type="NCBI Taxonomy" id="1464854"/>
    <lineage>
        <taxon>Eukaryota</taxon>
        <taxon>Metazoa</taxon>
        <taxon>Ecdysozoa</taxon>
        <taxon>Arthropoda</taxon>
        <taxon>Hexapoda</taxon>
        <taxon>Insecta</taxon>
        <taxon>Pterygota</taxon>
        <taxon>Neoptera</taxon>
        <taxon>Paraneoptera</taxon>
        <taxon>Hemiptera</taxon>
        <taxon>Auchenorrhyncha</taxon>
        <taxon>Membracoidea</taxon>
        <taxon>Cicadellidae</taxon>
        <taxon>Cicadellinae</taxon>
        <taxon>Proconiini</taxon>
        <taxon>Cuerna</taxon>
    </lineage>
</organism>
<feature type="compositionally biased region" description="Basic and acidic residues" evidence="13">
    <location>
        <begin position="93"/>
        <end position="102"/>
    </location>
</feature>
<dbReference type="PANTHER" id="PTHR16171">
    <property type="entry name" value="DNA REPAIR PROTEIN COMPLEMENTING XP-G CELLS-RELATED"/>
    <property type="match status" value="1"/>
</dbReference>
<dbReference type="InterPro" id="IPR006086">
    <property type="entry name" value="XPG-I_dom"/>
</dbReference>
<feature type="region of interest" description="Disordered" evidence="13">
    <location>
        <begin position="202"/>
        <end position="222"/>
    </location>
</feature>
<comment type="cofactor">
    <cofactor evidence="1">
        <name>Mg(2+)</name>
        <dbReference type="ChEBI" id="CHEBI:18420"/>
    </cofactor>
</comment>
<dbReference type="GO" id="GO:0000400">
    <property type="term" value="F:four-way junction DNA binding"/>
    <property type="evidence" value="ECO:0007669"/>
    <property type="project" value="UniProtKB-ARBA"/>
</dbReference>
<keyword evidence="6" id="KW-0255">Endonuclease</keyword>
<evidence type="ECO:0000256" key="7">
    <source>
        <dbReference type="ARBA" id="ARBA00022763"/>
    </source>
</evidence>
<evidence type="ECO:0000313" key="15">
    <source>
        <dbReference type="EMBL" id="JAS48663.1"/>
    </source>
</evidence>
<dbReference type="InterPro" id="IPR036279">
    <property type="entry name" value="5-3_exonuclease_C_sf"/>
</dbReference>
<dbReference type="GO" id="GO:0005634">
    <property type="term" value="C:nucleus"/>
    <property type="evidence" value="ECO:0007669"/>
    <property type="project" value="UniProtKB-SubCell"/>
</dbReference>
<keyword evidence="8" id="KW-0378">Hydrolase</keyword>
<evidence type="ECO:0000256" key="2">
    <source>
        <dbReference type="ARBA" id="ARBA00004123"/>
    </source>
</evidence>
<feature type="domain" description="XPG-I" evidence="14">
    <location>
        <begin position="654"/>
        <end position="723"/>
    </location>
</feature>
<feature type="region of interest" description="Disordered" evidence="13">
    <location>
        <begin position="80"/>
        <end position="103"/>
    </location>
</feature>
<dbReference type="AlphaFoldDB" id="A0A1B6FFD3"/>
<feature type="compositionally biased region" description="Low complexity" evidence="13">
    <location>
        <begin position="313"/>
        <end position="327"/>
    </location>
</feature>
<sequence>EMPEESGDFSKYQMARLLKRRSVQVSLEEAEKEMGGRTLSLGDVEALLAEGGVEINPQLSKRIASDEVTRYIYVTESGDQSSNILSDQSSDPSTKKYPKESSKSTLEFDPNIKIKEEIIDSDELSDVEFVREVEAIEAVHNIVKAEREENNEYGTEDIFEDGSDSEGVIVDELDLVKDNSGLSQDQILAIIKQENSNKFCSSKNIDESIPSTSKNTTTFQESDMPNRKEIINRNTDSVDFENSSHLKAKVTGLSKPSKGTESKILDSLYFKFYNKKIQSALSQKSKQHISLDTTSKSIVKNQRTTRQRRLKSVDLSSLPSKYSSSDSENSQNLPCQIASVVLPDNNTSSFDMKNSSSAKFDSRVQEKDVNGVSKNTVDLSSSESDNDFIDVSPSNDLCVPENTLNAQGLSIKIKRNQNKIEDDIFADIFVDEKESADKEKENENNEKESANNENANKVVENISSALPFNQIVNGSEGNLLEVKKDENKGTTKTTNITIVKTSSNLNSVSDESFTDSFGEKQFSLEKEEKADGELNDERVLLNHEDANSKTKLDVQDALIQQESEDSEDIDNPEPKLKTESEDVNKPEAKSETSNSEALLESEPPKRKLNTKQLETLQDILETKEREILLEQNREDRIASSLTDQMYQEAQELLRLFGVPYVVAPMEAEAQCAFMDAAGLTQGTITDDSDIWLFGGRKVYKNFFDQKKFVLEFQDNDIQHYFKLDRSHLILLALLVGSDYTVGIQGVGPVTALEILATFPPTTSALSDSRDPQLLVGSLLQFREWWQSSTSSHAYTQLAKKLKNIELHQGFPSASVVSAYLQPLVDDSREPFSWGSPDLPGLRDYAEKKFGWSRNRVDQILLPVVNRLSQKTSQLTLHTFFGAVPNITAHREQMSRRVQTAVNRLEGGSEDFEPSEPRQRQPRGRGRGRASEVVGRGARRGRGRGRAPGGEDEDDREFIHESVGKPLEVIPQREKDRQEALKRKQQAIEILKKKKSKLMKKRRNLRQEKPEANLSESSSDD</sequence>
<feature type="compositionally biased region" description="Basic and acidic residues" evidence="13">
    <location>
        <begin position="435"/>
        <end position="450"/>
    </location>
</feature>
<dbReference type="CDD" id="cd09904">
    <property type="entry name" value="H3TH_XPG"/>
    <property type="match status" value="1"/>
</dbReference>
<feature type="non-terminal residue" evidence="15">
    <location>
        <position position="1"/>
    </location>
</feature>
<evidence type="ECO:0000256" key="9">
    <source>
        <dbReference type="ARBA" id="ARBA00022842"/>
    </source>
</evidence>
<dbReference type="Gene3D" id="3.40.50.1010">
    <property type="entry name" value="5'-nuclease"/>
    <property type="match status" value="1"/>
</dbReference>
<evidence type="ECO:0000256" key="13">
    <source>
        <dbReference type="SAM" id="MobiDB-lite"/>
    </source>
</evidence>
<dbReference type="InterPro" id="IPR008918">
    <property type="entry name" value="HhH2"/>
</dbReference>
<dbReference type="PANTHER" id="PTHR16171:SF7">
    <property type="entry name" value="DNA REPAIR PROTEIN RAD2"/>
    <property type="match status" value="1"/>
</dbReference>
<feature type="region of interest" description="Disordered" evidence="13">
    <location>
        <begin position="904"/>
        <end position="1020"/>
    </location>
</feature>
<dbReference type="InterPro" id="IPR029060">
    <property type="entry name" value="PIN-like_dom_sf"/>
</dbReference>
<keyword evidence="3" id="KW-0597">Phosphoprotein</keyword>
<feature type="compositionally biased region" description="Basic and acidic residues" evidence="13">
    <location>
        <begin position="572"/>
        <end position="590"/>
    </location>
</feature>
<feature type="region of interest" description="Disordered" evidence="13">
    <location>
        <begin position="435"/>
        <end position="455"/>
    </location>
</feature>
<evidence type="ECO:0000256" key="12">
    <source>
        <dbReference type="ARBA" id="ARBA00038112"/>
    </source>
</evidence>
<dbReference type="EMBL" id="GECZ01021106">
    <property type="protein sequence ID" value="JAS48663.1"/>
    <property type="molecule type" value="Transcribed_RNA"/>
</dbReference>
<keyword evidence="10" id="KW-0234">DNA repair</keyword>
<dbReference type="PRINTS" id="PR00853">
    <property type="entry name" value="XPGRADSUPER"/>
</dbReference>
<dbReference type="SMART" id="SM00279">
    <property type="entry name" value="HhH2"/>
    <property type="match status" value="1"/>
</dbReference>
<dbReference type="GO" id="GO:0046872">
    <property type="term" value="F:metal ion binding"/>
    <property type="evidence" value="ECO:0007669"/>
    <property type="project" value="UniProtKB-KW"/>
</dbReference>
<dbReference type="SMART" id="SM00484">
    <property type="entry name" value="XPGI"/>
    <property type="match status" value="1"/>
</dbReference>
<dbReference type="GO" id="GO:0003697">
    <property type="term" value="F:single-stranded DNA binding"/>
    <property type="evidence" value="ECO:0007669"/>
    <property type="project" value="TreeGrafter"/>
</dbReference>
<keyword evidence="5" id="KW-0479">Metal-binding</keyword>
<feature type="compositionally biased region" description="Basic and acidic residues" evidence="13">
    <location>
        <begin position="970"/>
        <end position="981"/>
    </location>
</feature>
<dbReference type="GO" id="GO:0008821">
    <property type="term" value="F:crossover junction DNA endonuclease activity"/>
    <property type="evidence" value="ECO:0007669"/>
    <property type="project" value="UniProtKB-ARBA"/>
</dbReference>
<dbReference type="InterPro" id="IPR006084">
    <property type="entry name" value="XPG/Rad2"/>
</dbReference>
<keyword evidence="4" id="KW-0540">Nuclease</keyword>
<dbReference type="GO" id="GO:0017108">
    <property type="term" value="F:5'-flap endonuclease activity"/>
    <property type="evidence" value="ECO:0007669"/>
    <property type="project" value="UniProtKB-ARBA"/>
</dbReference>
<dbReference type="PROSITE" id="PS00842">
    <property type="entry name" value="XPG_2"/>
    <property type="match status" value="1"/>
</dbReference>
<accession>A0A1B6FFD3</accession>
<dbReference type="CDD" id="cd09868">
    <property type="entry name" value="PIN_XPG_RAD2"/>
    <property type="match status" value="1"/>
</dbReference>
<feature type="compositionally biased region" description="Acidic residues" evidence="13">
    <location>
        <begin position="562"/>
        <end position="571"/>
    </location>
</feature>
<dbReference type="GO" id="GO:0006281">
    <property type="term" value="P:DNA repair"/>
    <property type="evidence" value="ECO:0007669"/>
    <property type="project" value="UniProtKB-KW"/>
</dbReference>
<evidence type="ECO:0000256" key="3">
    <source>
        <dbReference type="ARBA" id="ARBA00022553"/>
    </source>
</evidence>
<name>A0A1B6FFD3_9HEMI</name>
<evidence type="ECO:0000256" key="6">
    <source>
        <dbReference type="ARBA" id="ARBA00022759"/>
    </source>
</evidence>
<feature type="region of interest" description="Disordered" evidence="13">
    <location>
        <begin position="561"/>
        <end position="609"/>
    </location>
</feature>
<gene>
    <name evidence="15" type="ORF">g.11814</name>
</gene>
<evidence type="ECO:0000256" key="10">
    <source>
        <dbReference type="ARBA" id="ARBA00023204"/>
    </source>
</evidence>
<proteinExistence type="inferred from homology"/>
<comment type="subcellular location">
    <subcellularLocation>
        <location evidence="2">Nucleus</location>
    </subcellularLocation>
</comment>
<evidence type="ECO:0000259" key="14">
    <source>
        <dbReference type="SMART" id="SM00484"/>
    </source>
</evidence>
<reference evidence="15" key="1">
    <citation type="submission" date="2015-11" db="EMBL/GenBank/DDBJ databases">
        <title>De novo transcriptome assembly of four potential Pierce s Disease insect vectors from Arizona vineyards.</title>
        <authorList>
            <person name="Tassone E.E."/>
        </authorList>
    </citation>
    <scope>NUCLEOTIDE SEQUENCE</scope>
</reference>
<evidence type="ECO:0000256" key="4">
    <source>
        <dbReference type="ARBA" id="ARBA00022722"/>
    </source>
</evidence>
<dbReference type="FunFam" id="1.10.150.20:FF:000030">
    <property type="entry name" value="Flap endonuclease GEN-like 1"/>
    <property type="match status" value="1"/>
</dbReference>
<feature type="region of interest" description="Disordered" evidence="13">
    <location>
        <begin position="302"/>
        <end position="331"/>
    </location>
</feature>
<comment type="similarity">
    <text evidence="12">Belongs to the XPG/RAD2 endonuclease family. GEN subfamily.</text>
</comment>
<dbReference type="SUPFAM" id="SSF88723">
    <property type="entry name" value="PIN domain-like"/>
    <property type="match status" value="1"/>
</dbReference>
<keyword evidence="9" id="KW-0460">Magnesium</keyword>
<dbReference type="Pfam" id="PF00867">
    <property type="entry name" value="XPG_I"/>
    <property type="match status" value="1"/>
</dbReference>
<dbReference type="Gene3D" id="1.10.150.20">
    <property type="entry name" value="5' to 3' exonuclease, C-terminal subdomain"/>
    <property type="match status" value="1"/>
</dbReference>
<evidence type="ECO:0000256" key="11">
    <source>
        <dbReference type="ARBA" id="ARBA00023242"/>
    </source>
</evidence>
<evidence type="ECO:0000256" key="5">
    <source>
        <dbReference type="ARBA" id="ARBA00022723"/>
    </source>
</evidence>
<keyword evidence="11" id="KW-0539">Nucleus</keyword>
<evidence type="ECO:0000256" key="1">
    <source>
        <dbReference type="ARBA" id="ARBA00001946"/>
    </source>
</evidence>
<protein>
    <recommendedName>
        <fullName evidence="14">XPG-I domain-containing protein</fullName>
    </recommendedName>
</protein>
<feature type="compositionally biased region" description="Basic residues" evidence="13">
    <location>
        <begin position="991"/>
        <end position="1003"/>
    </location>
</feature>
<evidence type="ECO:0000256" key="8">
    <source>
        <dbReference type="ARBA" id="ARBA00022801"/>
    </source>
</evidence>
<feature type="compositionally biased region" description="Polar residues" evidence="13">
    <location>
        <begin position="80"/>
        <end position="92"/>
    </location>
</feature>
<dbReference type="InterPro" id="IPR019974">
    <property type="entry name" value="XPG_CS"/>
</dbReference>